<dbReference type="AlphaFoldDB" id="A0A1F6D289"/>
<dbReference type="CDD" id="cd07184">
    <property type="entry name" value="E_set_Isoamylase_like_N"/>
    <property type="match status" value="1"/>
</dbReference>
<dbReference type="InterPro" id="IPR013783">
    <property type="entry name" value="Ig-like_fold"/>
</dbReference>
<organism evidence="2 3">
    <name type="scientific">Handelsmanbacteria sp. (strain RIFCSPLOWO2_12_FULL_64_10)</name>
    <dbReference type="NCBI Taxonomy" id="1817868"/>
    <lineage>
        <taxon>Bacteria</taxon>
        <taxon>Candidatus Handelsmaniibacteriota</taxon>
    </lineage>
</organism>
<evidence type="ECO:0000259" key="1">
    <source>
        <dbReference type="Pfam" id="PF16561"/>
    </source>
</evidence>
<dbReference type="Proteomes" id="UP000178606">
    <property type="component" value="Unassembled WGS sequence"/>
</dbReference>
<dbReference type="SUPFAM" id="SSF81296">
    <property type="entry name" value="E set domains"/>
    <property type="match status" value="1"/>
</dbReference>
<proteinExistence type="predicted"/>
<accession>A0A1F6D289</accession>
<name>A0A1F6D289_HANXR</name>
<dbReference type="EMBL" id="MFKF01000075">
    <property type="protein sequence ID" value="OGG55495.1"/>
    <property type="molecule type" value="Genomic_DNA"/>
</dbReference>
<sequence>MPRKNNRRHPPKKRVYFKLKAPKAEEVTLCGTFNNWETHSQRLRRDKKGVWGTSLVLEPGTYEYRFLVDGEWQNDPDAEMVAPNPYGTQNCVRMVV</sequence>
<feature type="domain" description="AMP-activated protein kinase glycogen-binding" evidence="1">
    <location>
        <begin position="23"/>
        <end position="90"/>
    </location>
</feature>
<dbReference type="InterPro" id="IPR032640">
    <property type="entry name" value="AMPK1_CBM"/>
</dbReference>
<evidence type="ECO:0000313" key="2">
    <source>
        <dbReference type="EMBL" id="OGG55495.1"/>
    </source>
</evidence>
<dbReference type="Pfam" id="PF16561">
    <property type="entry name" value="AMPK1_CBM"/>
    <property type="match status" value="1"/>
</dbReference>
<reference evidence="2 3" key="1">
    <citation type="journal article" date="2016" name="Nat. Commun.">
        <title>Thousands of microbial genomes shed light on interconnected biogeochemical processes in an aquifer system.</title>
        <authorList>
            <person name="Anantharaman K."/>
            <person name="Brown C.T."/>
            <person name="Hug L.A."/>
            <person name="Sharon I."/>
            <person name="Castelle C.J."/>
            <person name="Probst A.J."/>
            <person name="Thomas B.C."/>
            <person name="Singh A."/>
            <person name="Wilkins M.J."/>
            <person name="Karaoz U."/>
            <person name="Brodie E.L."/>
            <person name="Williams K.H."/>
            <person name="Hubbard S.S."/>
            <person name="Banfield J.F."/>
        </authorList>
    </citation>
    <scope>NUCLEOTIDE SEQUENCE [LARGE SCALE GENOMIC DNA]</scope>
    <source>
        <strain evidence="3">RIFCSPLOWO2_12_FULL_64_10</strain>
    </source>
</reference>
<comment type="caution">
    <text evidence="2">The sequence shown here is derived from an EMBL/GenBank/DDBJ whole genome shotgun (WGS) entry which is preliminary data.</text>
</comment>
<dbReference type="Gene3D" id="2.60.40.10">
    <property type="entry name" value="Immunoglobulins"/>
    <property type="match status" value="1"/>
</dbReference>
<protein>
    <recommendedName>
        <fullName evidence="1">AMP-activated protein kinase glycogen-binding domain-containing protein</fullName>
    </recommendedName>
</protein>
<gene>
    <name evidence="2" type="ORF">A3F84_18790</name>
</gene>
<dbReference type="InterPro" id="IPR014756">
    <property type="entry name" value="Ig_E-set"/>
</dbReference>
<dbReference type="PANTHER" id="PTHR47434">
    <property type="entry name" value="PROTEIN PTST HOMOLOG 3, CHLOROPLASTIC"/>
    <property type="match status" value="1"/>
</dbReference>
<evidence type="ECO:0000313" key="3">
    <source>
        <dbReference type="Proteomes" id="UP000178606"/>
    </source>
</evidence>